<keyword evidence="2" id="KW-1185">Reference proteome</keyword>
<dbReference type="AlphaFoldDB" id="A0AAV3YZ73"/>
<reference evidence="1 2" key="1">
    <citation type="journal article" date="2021" name="Elife">
        <title>Chloroplast acquisition without the gene transfer in kleptoplastic sea slugs, Plakobranchus ocellatus.</title>
        <authorList>
            <person name="Maeda T."/>
            <person name="Takahashi S."/>
            <person name="Yoshida T."/>
            <person name="Shimamura S."/>
            <person name="Takaki Y."/>
            <person name="Nagai Y."/>
            <person name="Toyoda A."/>
            <person name="Suzuki Y."/>
            <person name="Arimoto A."/>
            <person name="Ishii H."/>
            <person name="Satoh N."/>
            <person name="Nishiyama T."/>
            <person name="Hasebe M."/>
            <person name="Maruyama T."/>
            <person name="Minagawa J."/>
            <person name="Obokata J."/>
            <person name="Shigenobu S."/>
        </authorList>
    </citation>
    <scope>NUCLEOTIDE SEQUENCE [LARGE SCALE GENOMIC DNA]</scope>
</reference>
<organism evidence="1 2">
    <name type="scientific">Plakobranchus ocellatus</name>
    <dbReference type="NCBI Taxonomy" id="259542"/>
    <lineage>
        <taxon>Eukaryota</taxon>
        <taxon>Metazoa</taxon>
        <taxon>Spiralia</taxon>
        <taxon>Lophotrochozoa</taxon>
        <taxon>Mollusca</taxon>
        <taxon>Gastropoda</taxon>
        <taxon>Heterobranchia</taxon>
        <taxon>Euthyneura</taxon>
        <taxon>Panpulmonata</taxon>
        <taxon>Sacoglossa</taxon>
        <taxon>Placobranchoidea</taxon>
        <taxon>Plakobranchidae</taxon>
        <taxon>Plakobranchus</taxon>
    </lineage>
</organism>
<evidence type="ECO:0000313" key="2">
    <source>
        <dbReference type="Proteomes" id="UP000735302"/>
    </source>
</evidence>
<protein>
    <recommendedName>
        <fullName evidence="3">HAT C-terminal dimerisation domain-containing protein</fullName>
    </recommendedName>
</protein>
<dbReference type="Proteomes" id="UP000735302">
    <property type="component" value="Unassembled WGS sequence"/>
</dbReference>
<evidence type="ECO:0008006" key="3">
    <source>
        <dbReference type="Google" id="ProtNLM"/>
    </source>
</evidence>
<evidence type="ECO:0000313" key="1">
    <source>
        <dbReference type="EMBL" id="GFN87532.1"/>
    </source>
</evidence>
<sequence>MEWNLPVAGRKDEVWAHLATQDEDCKFVCLFLLKLLVPRSSASCGRVFSHVRKILIDQRSVMGIELLEALVIYKHIPESVAIRILYVFLVICWKFSRAHAEEGYRIRAPICWPRSRHSYY</sequence>
<accession>A0AAV3YZ73</accession>
<comment type="caution">
    <text evidence="1">The sequence shown here is derived from an EMBL/GenBank/DDBJ whole genome shotgun (WGS) entry which is preliminary data.</text>
</comment>
<name>A0AAV3YZ73_9GAST</name>
<dbReference type="EMBL" id="BLXT01001714">
    <property type="protein sequence ID" value="GFN87532.1"/>
    <property type="molecule type" value="Genomic_DNA"/>
</dbReference>
<gene>
    <name evidence="1" type="ORF">PoB_001403800</name>
</gene>
<proteinExistence type="predicted"/>